<evidence type="ECO:0000256" key="3">
    <source>
        <dbReference type="ARBA" id="ARBA00022793"/>
    </source>
</evidence>
<accession>A0ABW2PZ85</accession>
<sequence>MDQNRTPLLDALLSYRKKQRISFHVPGHKDGLVFSQKGENIYRDILSIDGTELEGLDDLYQPQGPILEAQKLLTDYYQTGKSYFLVNGSTVGNLTMILSACNVGDRILVQRNSHKSIFNAIQLSKANPVFLTPQIDEDTEIPVGIDKKVILEALDKYSDAKVLILTYPNYFGMAADYKEVISIAKDKGLRVLVDEAHGAHFKLGEPVPVSTLELGADIVVHSAHKTLPAMTMGSFLHIHKDSQDLTAPVEKYLSMLQSSSPSYPIMASLDLARHYLASVTEKMLENTLSNIKQLECQLQDIPQINLVTDQGKFYTKDPFKILLQAPFDISGYMMQERLISHGIYPELADPNHVLFILAVSDQIDYSIEPKILKRALKDLPIKNKQMNKRMYLPDNISSLALNYDQIINLEMIEVPLTEAEECISAEDVIPYPPGIPIVLKGERLTGRTIKIIEQWRLTGARFQNGETLQYKGKIKVYDF</sequence>
<name>A0ABW2PZ85_9BACL</name>
<evidence type="ECO:0000256" key="4">
    <source>
        <dbReference type="ARBA" id="ARBA00022898"/>
    </source>
</evidence>
<comment type="caution">
    <text evidence="8">The sequence shown here is derived from an EMBL/GenBank/DDBJ whole genome shotgun (WGS) entry which is preliminary data.</text>
</comment>
<protein>
    <submittedName>
        <fullName evidence="8">Aminotransferase class I/II-fold pyridoxal phosphate-dependent enzyme</fullName>
    </submittedName>
</protein>
<dbReference type="PANTHER" id="PTHR43277">
    <property type="entry name" value="ARGININE DECARBOXYLASE"/>
    <property type="match status" value="1"/>
</dbReference>
<keyword evidence="3" id="KW-0210">Decarboxylase</keyword>
<keyword evidence="5" id="KW-0456">Lyase</keyword>
<dbReference type="SUPFAM" id="SSF53383">
    <property type="entry name" value="PLP-dependent transferases"/>
    <property type="match status" value="1"/>
</dbReference>
<evidence type="ECO:0000313" key="9">
    <source>
        <dbReference type="Proteomes" id="UP001596505"/>
    </source>
</evidence>
<organism evidence="8 9">
    <name type="scientific">Scopulibacillus cellulosilyticus</name>
    <dbReference type="NCBI Taxonomy" id="2665665"/>
    <lineage>
        <taxon>Bacteria</taxon>
        <taxon>Bacillati</taxon>
        <taxon>Bacillota</taxon>
        <taxon>Bacilli</taxon>
        <taxon>Bacillales</taxon>
        <taxon>Sporolactobacillaceae</taxon>
        <taxon>Scopulibacillus</taxon>
    </lineage>
</organism>
<dbReference type="InterPro" id="IPR015424">
    <property type="entry name" value="PyrdxlP-dep_Trfase"/>
</dbReference>
<keyword evidence="8" id="KW-0808">Transferase</keyword>
<dbReference type="Proteomes" id="UP001596505">
    <property type="component" value="Unassembled WGS sequence"/>
</dbReference>
<dbReference type="PANTHER" id="PTHR43277:SF3">
    <property type="entry name" value="DECARBOXYLASE, PUTATIVE-RELATED"/>
    <property type="match status" value="1"/>
</dbReference>
<proteinExistence type="inferred from homology"/>
<dbReference type="InterPro" id="IPR008286">
    <property type="entry name" value="Prn/Lys/Arg_de-COase_C"/>
</dbReference>
<dbReference type="RefSeq" id="WP_380968443.1">
    <property type="nucleotide sequence ID" value="NZ_JBHTCO010000038.1"/>
</dbReference>
<gene>
    <name evidence="8" type="ORF">ACFQRG_17425</name>
</gene>
<evidence type="ECO:0000313" key="8">
    <source>
        <dbReference type="EMBL" id="MFC7394706.1"/>
    </source>
</evidence>
<feature type="domain" description="Orn/Lys/Arg decarboxylases family 1 pyridoxal-P attachment site" evidence="6">
    <location>
        <begin position="6"/>
        <end position="303"/>
    </location>
</feature>
<keyword evidence="8" id="KW-0032">Aminotransferase</keyword>
<evidence type="ECO:0000256" key="1">
    <source>
        <dbReference type="ARBA" id="ARBA00001933"/>
    </source>
</evidence>
<dbReference type="InterPro" id="IPR036633">
    <property type="entry name" value="Prn/Lys/Arg_de-COase_C_sf"/>
</dbReference>
<dbReference type="Gene3D" id="3.40.640.10">
    <property type="entry name" value="Type I PLP-dependent aspartate aminotransferase-like (Major domain)"/>
    <property type="match status" value="1"/>
</dbReference>
<evidence type="ECO:0000256" key="5">
    <source>
        <dbReference type="ARBA" id="ARBA00023239"/>
    </source>
</evidence>
<dbReference type="InterPro" id="IPR000310">
    <property type="entry name" value="Orn/Lys/Arg_deCO2ase_major_dom"/>
</dbReference>
<dbReference type="InterPro" id="IPR015421">
    <property type="entry name" value="PyrdxlP-dep_Trfase_major"/>
</dbReference>
<dbReference type="Pfam" id="PF01276">
    <property type="entry name" value="OKR_DC_1"/>
    <property type="match status" value="1"/>
</dbReference>
<evidence type="ECO:0000256" key="2">
    <source>
        <dbReference type="ARBA" id="ARBA00010671"/>
    </source>
</evidence>
<reference evidence="9" key="1">
    <citation type="journal article" date="2019" name="Int. J. Syst. Evol. Microbiol.">
        <title>The Global Catalogue of Microorganisms (GCM) 10K type strain sequencing project: providing services to taxonomists for standard genome sequencing and annotation.</title>
        <authorList>
            <consortium name="The Broad Institute Genomics Platform"/>
            <consortium name="The Broad Institute Genome Sequencing Center for Infectious Disease"/>
            <person name="Wu L."/>
            <person name="Ma J."/>
        </authorList>
    </citation>
    <scope>NUCLEOTIDE SEQUENCE [LARGE SCALE GENOMIC DNA]</scope>
    <source>
        <strain evidence="9">CGMCC 1.16305</strain>
    </source>
</reference>
<dbReference type="EMBL" id="JBHTCO010000038">
    <property type="protein sequence ID" value="MFC7394706.1"/>
    <property type="molecule type" value="Genomic_DNA"/>
</dbReference>
<keyword evidence="9" id="KW-1185">Reference proteome</keyword>
<dbReference type="Gene3D" id="3.90.100.10">
    <property type="entry name" value="Orn/Lys/Arg decarboxylase, C-terminal domain"/>
    <property type="match status" value="1"/>
</dbReference>
<dbReference type="InterPro" id="IPR052357">
    <property type="entry name" value="Orn_Lys_Arg_decarboxylase-I"/>
</dbReference>
<dbReference type="Pfam" id="PF03711">
    <property type="entry name" value="OKR_DC_1_C"/>
    <property type="match status" value="1"/>
</dbReference>
<comment type="similarity">
    <text evidence="2">Belongs to the Orn/Lys/Arg decarboxylase class-I family.</text>
</comment>
<evidence type="ECO:0000259" key="7">
    <source>
        <dbReference type="Pfam" id="PF03711"/>
    </source>
</evidence>
<dbReference type="GO" id="GO:0008483">
    <property type="term" value="F:transaminase activity"/>
    <property type="evidence" value="ECO:0007669"/>
    <property type="project" value="UniProtKB-KW"/>
</dbReference>
<comment type="cofactor">
    <cofactor evidence="1">
        <name>pyridoxal 5'-phosphate</name>
        <dbReference type="ChEBI" id="CHEBI:597326"/>
    </cofactor>
</comment>
<evidence type="ECO:0000259" key="6">
    <source>
        <dbReference type="Pfam" id="PF01276"/>
    </source>
</evidence>
<feature type="domain" description="Orn/Lys/Arg decarboxylase C-terminal" evidence="7">
    <location>
        <begin position="387"/>
        <end position="453"/>
    </location>
</feature>
<dbReference type="SUPFAM" id="SSF55904">
    <property type="entry name" value="Ornithine decarboxylase C-terminal domain"/>
    <property type="match status" value="1"/>
</dbReference>
<keyword evidence="4" id="KW-0663">Pyridoxal phosphate</keyword>